<keyword evidence="1" id="KW-0853">WD repeat</keyword>
<evidence type="ECO:0000313" key="2">
    <source>
        <dbReference type="EMBL" id="TMS39099.1"/>
    </source>
</evidence>
<dbReference type="PANTHER" id="PTHR46108:SF4">
    <property type="entry name" value="BLUE CHEESE"/>
    <property type="match status" value="1"/>
</dbReference>
<dbReference type="InterPro" id="IPR051944">
    <property type="entry name" value="BEACH_domain_protein"/>
</dbReference>
<name>A0A4U8V1D7_STECR</name>
<dbReference type="AlphaFoldDB" id="A0A4U8V1D7"/>
<evidence type="ECO:0000256" key="1">
    <source>
        <dbReference type="ARBA" id="ARBA00022574"/>
    </source>
</evidence>
<dbReference type="STRING" id="34508.A0A4U8V1D7"/>
<comment type="caution">
    <text evidence="2">The sequence shown here is derived from an EMBL/GenBank/DDBJ whole genome shotgun (WGS) entry which is preliminary data.</text>
</comment>
<protein>
    <submittedName>
        <fullName evidence="2">Uncharacterized protein</fullName>
    </submittedName>
</protein>
<dbReference type="OrthoDB" id="10018316at2759"/>
<reference evidence="2 3" key="1">
    <citation type="journal article" date="2015" name="Genome Biol.">
        <title>Comparative genomics of Steinernema reveals deeply conserved gene regulatory networks.</title>
        <authorList>
            <person name="Dillman A.R."/>
            <person name="Macchietto M."/>
            <person name="Porter C.F."/>
            <person name="Rogers A."/>
            <person name="Williams B."/>
            <person name="Antoshechkin I."/>
            <person name="Lee M.M."/>
            <person name="Goodwin Z."/>
            <person name="Lu X."/>
            <person name="Lewis E.E."/>
            <person name="Goodrich-Blair H."/>
            <person name="Stock S.P."/>
            <person name="Adams B.J."/>
            <person name="Sternberg P.W."/>
            <person name="Mortazavi A."/>
        </authorList>
    </citation>
    <scope>NUCLEOTIDE SEQUENCE [LARGE SCALE GENOMIC DNA]</scope>
    <source>
        <strain evidence="2 3">ALL</strain>
    </source>
</reference>
<reference evidence="2 3" key="2">
    <citation type="journal article" date="2019" name="G3 (Bethesda)">
        <title>Hybrid Assembly of the Genome of the Entomopathogenic Nematode Steinernema carpocapsae Identifies the X-Chromosome.</title>
        <authorList>
            <person name="Serra L."/>
            <person name="Macchietto M."/>
            <person name="Macias-Munoz A."/>
            <person name="McGill C.J."/>
            <person name="Rodriguez I.M."/>
            <person name="Rodriguez B."/>
            <person name="Murad R."/>
            <person name="Mortazavi A."/>
        </authorList>
    </citation>
    <scope>NUCLEOTIDE SEQUENCE [LARGE SCALE GENOMIC DNA]</scope>
    <source>
        <strain evidence="2 3">ALL</strain>
    </source>
</reference>
<evidence type="ECO:0000313" key="3">
    <source>
        <dbReference type="Proteomes" id="UP000298663"/>
    </source>
</evidence>
<dbReference type="PANTHER" id="PTHR46108">
    <property type="entry name" value="BLUE CHEESE"/>
    <property type="match status" value="1"/>
</dbReference>
<sequence>MSILALLVGQPSIQFRYSDLHDGLDLVACVRPICVQLCFRSGLQRPNLPRSHDPSVRYGQIRNLLRERKRNGGRPLEQDPPDHDVVSLLFSVLIPESVTHTTVGTPDQPFIDAFGRNLQQTVTRSVMDMMKNILFNDIYTTSGSKSETLFDALIDNIAESGRLRRCQCVVFSDISVQFMDHIMLSDICASTSSSINAPPSFPPSVPCQPVLANVFARLLYISSRLVDAVWSGLYVNEPIAIFQFLLKIAKSLRRADSKSAWDSMYNSISRIVLYLLSRPIDCVAVQMSVLDTLTECVQNQRIVLSPGFNDPMFYGALVHLIFMLSVTPDINSNDGVQSQLNRASAQVAMYATRVWQELCHSKKVLLEEIFKTGFVLEINAARALLSHLASQYWSQFVDSQVQTNIAQIQQQIQSKISKMANGLQRFTGKRALILSTSVSPSFTLRRLKITSDVVHMWIRVHTSLLRELVRAQCHRYHEWHSHVQWCLHEWETVESELTRERGLWGPEVGKFQLDMTEGPSRVRRKMIPNQQFYRQYPYRPNLDLPESQWSGTWLTSSGTAIPRVNLELCRSPLNSCLEQFYLLLTALCTGFP</sequence>
<dbReference type="EMBL" id="AZBU02000001">
    <property type="protein sequence ID" value="TMS39099.1"/>
    <property type="molecule type" value="Genomic_DNA"/>
</dbReference>
<keyword evidence="3" id="KW-1185">Reference proteome</keyword>
<gene>
    <name evidence="2" type="ORF">L596_005675</name>
</gene>
<proteinExistence type="predicted"/>
<dbReference type="Proteomes" id="UP000298663">
    <property type="component" value="Chromosome X"/>
</dbReference>
<organism evidence="2 3">
    <name type="scientific">Steinernema carpocapsae</name>
    <name type="common">Entomopathogenic nematode</name>
    <dbReference type="NCBI Taxonomy" id="34508"/>
    <lineage>
        <taxon>Eukaryota</taxon>
        <taxon>Metazoa</taxon>
        <taxon>Ecdysozoa</taxon>
        <taxon>Nematoda</taxon>
        <taxon>Chromadorea</taxon>
        <taxon>Rhabditida</taxon>
        <taxon>Tylenchina</taxon>
        <taxon>Panagrolaimomorpha</taxon>
        <taxon>Strongyloidoidea</taxon>
        <taxon>Steinernematidae</taxon>
        <taxon>Steinernema</taxon>
    </lineage>
</organism>
<accession>A0A4U8V1D7</accession>
<dbReference type="EMBL" id="CM016762">
    <property type="protein sequence ID" value="TMS39099.1"/>
    <property type="molecule type" value="Genomic_DNA"/>
</dbReference>